<dbReference type="SUPFAM" id="SSF53850">
    <property type="entry name" value="Periplasmic binding protein-like II"/>
    <property type="match status" value="1"/>
</dbReference>
<proteinExistence type="inferred from homology"/>
<dbReference type="PANTHER" id="PTHR30085">
    <property type="entry name" value="AMINO ACID ABC TRANSPORTER PERMEASE"/>
    <property type="match status" value="1"/>
</dbReference>
<dbReference type="AlphaFoldDB" id="A0A4P8R1B1"/>
<dbReference type="InterPro" id="IPR051455">
    <property type="entry name" value="Bact_solute-bind_prot3"/>
</dbReference>
<evidence type="ECO:0000256" key="2">
    <source>
        <dbReference type="ARBA" id="ARBA00022448"/>
    </source>
</evidence>
<dbReference type="KEGG" id="brb:EH207_15875"/>
<keyword evidence="2" id="KW-0813">Transport</keyword>
<evidence type="ECO:0000256" key="3">
    <source>
        <dbReference type="ARBA" id="ARBA00022729"/>
    </source>
</evidence>
<dbReference type="GO" id="GO:0030288">
    <property type="term" value="C:outer membrane-bounded periplasmic space"/>
    <property type="evidence" value="ECO:0007669"/>
    <property type="project" value="TreeGrafter"/>
</dbReference>
<dbReference type="Proteomes" id="UP000299580">
    <property type="component" value="Chromosome"/>
</dbReference>
<dbReference type="GO" id="GO:0006865">
    <property type="term" value="P:amino acid transport"/>
    <property type="evidence" value="ECO:0007669"/>
    <property type="project" value="TreeGrafter"/>
</dbReference>
<feature type="domain" description="Solute-binding protein family 3/N-terminal" evidence="4">
    <location>
        <begin position="30"/>
        <end position="262"/>
    </location>
</feature>
<comment type="similarity">
    <text evidence="1">Belongs to the bacterial solute-binding protein 3 family.</text>
</comment>
<evidence type="ECO:0000256" key="1">
    <source>
        <dbReference type="ARBA" id="ARBA00010333"/>
    </source>
</evidence>
<evidence type="ECO:0000313" key="5">
    <source>
        <dbReference type="EMBL" id="QCR10405.1"/>
    </source>
</evidence>
<dbReference type="PANTHER" id="PTHR30085:SF2">
    <property type="entry name" value="GLUTAMATE_ASPARTATE IMPORT SOLUTE-BINDING PROTEIN"/>
    <property type="match status" value="1"/>
</dbReference>
<dbReference type="CDD" id="cd13688">
    <property type="entry name" value="PBP2_GltI_DEBP"/>
    <property type="match status" value="1"/>
</dbReference>
<dbReference type="Gene3D" id="3.40.190.10">
    <property type="entry name" value="Periplasmic binding protein-like II"/>
    <property type="match status" value="2"/>
</dbReference>
<dbReference type="SMART" id="SM00062">
    <property type="entry name" value="PBPb"/>
    <property type="match status" value="1"/>
</dbReference>
<protein>
    <submittedName>
        <fullName evidence="5">Amino acid ABC transporter substrate-binding protein</fullName>
    </submittedName>
</protein>
<gene>
    <name evidence="5" type="ORF">EH207_15875</name>
</gene>
<dbReference type="EMBL" id="CP034035">
    <property type="protein sequence ID" value="QCR10405.1"/>
    <property type="molecule type" value="Genomic_DNA"/>
</dbReference>
<dbReference type="InterPro" id="IPR001638">
    <property type="entry name" value="Solute-binding_3/MltF_N"/>
</dbReference>
<reference evidence="5 6" key="1">
    <citation type="submission" date="2018-11" db="EMBL/GenBank/DDBJ databases">
        <title>Genome sequences of Brenneria nigrifluens and Brenneria rubrifaciens.</title>
        <authorList>
            <person name="Poret-Peterson A.T."/>
            <person name="McClean A.E."/>
            <person name="Kluepfel D.A."/>
        </authorList>
    </citation>
    <scope>NUCLEOTIDE SEQUENCE [LARGE SCALE GENOMIC DNA]</scope>
    <source>
        <strain evidence="5 6">6D370</strain>
    </source>
</reference>
<sequence>MAVICLLPWQPAGAAIPPDSALASIAATKTIKLGHRLDELPFSYVVNGNVTGYSIDLCLRIVEGIKTYLKLDKIRVVFVPVSTATRFPLIKNKEIDLECATTTNSAERRKMAEFTLPHFVTATRFAAKKSSGIRRIGDLAGHSVSASTGTINVGQLIAMNLRMKLNISIVLKKTNGEAFALVANDKASAFVMDDILLAGRIAASPNPADFIISEDALSRPEPYGILIRPGDLAFKRVVNAQLRTIFTSGEIDKIYAKWFLSPVAPDGINLNFPMSPELKSFLSDPKEYLD</sequence>
<name>A0A4P8R1B1_9GAMM</name>
<accession>A0A4P8R1B1</accession>
<organism evidence="5 6">
    <name type="scientific">Brenneria rubrifaciens</name>
    <dbReference type="NCBI Taxonomy" id="55213"/>
    <lineage>
        <taxon>Bacteria</taxon>
        <taxon>Pseudomonadati</taxon>
        <taxon>Pseudomonadota</taxon>
        <taxon>Gammaproteobacteria</taxon>
        <taxon>Enterobacterales</taxon>
        <taxon>Pectobacteriaceae</taxon>
        <taxon>Brenneria</taxon>
    </lineage>
</organism>
<dbReference type="OrthoDB" id="9149558at2"/>
<keyword evidence="6" id="KW-1185">Reference proteome</keyword>
<dbReference type="GO" id="GO:0005576">
    <property type="term" value="C:extracellular region"/>
    <property type="evidence" value="ECO:0007669"/>
    <property type="project" value="TreeGrafter"/>
</dbReference>
<keyword evidence="3" id="KW-0732">Signal</keyword>
<evidence type="ECO:0000313" key="6">
    <source>
        <dbReference type="Proteomes" id="UP000299580"/>
    </source>
</evidence>
<evidence type="ECO:0000259" key="4">
    <source>
        <dbReference type="SMART" id="SM00062"/>
    </source>
</evidence>
<dbReference type="Pfam" id="PF00497">
    <property type="entry name" value="SBP_bac_3"/>
    <property type="match status" value="1"/>
</dbReference>